<name>A0A351RBR2_9PROT</name>
<evidence type="ECO:0000313" key="2">
    <source>
        <dbReference type="EMBL" id="HBA09483.1"/>
    </source>
</evidence>
<dbReference type="Proteomes" id="UP000264313">
    <property type="component" value="Unassembled WGS sequence"/>
</dbReference>
<feature type="transmembrane region" description="Helical" evidence="1">
    <location>
        <begin position="25"/>
        <end position="45"/>
    </location>
</feature>
<evidence type="ECO:0000313" key="3">
    <source>
        <dbReference type="Proteomes" id="UP000264313"/>
    </source>
</evidence>
<gene>
    <name evidence="2" type="ORF">DCW48_07940</name>
</gene>
<dbReference type="EMBL" id="DNAA01000192">
    <property type="protein sequence ID" value="HBA09483.1"/>
    <property type="molecule type" value="Genomic_DNA"/>
</dbReference>
<feature type="transmembrane region" description="Helical" evidence="1">
    <location>
        <begin position="57"/>
        <end position="85"/>
    </location>
</feature>
<sequence>MKYLNKLPGFIRTPSGIEWILFKKLPLIFSIGTAIACIPMLMIYVGNEIITPDQQRVIYQLLGVLFSVWFFVGAIAIGCIVVIIMKGPAYVADPYELPKENKKLEQHPNL</sequence>
<protein>
    <submittedName>
        <fullName evidence="2">Uncharacterized protein</fullName>
    </submittedName>
</protein>
<comment type="caution">
    <text evidence="2">The sequence shown here is derived from an EMBL/GenBank/DDBJ whole genome shotgun (WGS) entry which is preliminary data.</text>
</comment>
<dbReference type="STRING" id="1132855.GCA_000384255_01888"/>
<evidence type="ECO:0000256" key="1">
    <source>
        <dbReference type="SAM" id="Phobius"/>
    </source>
</evidence>
<proteinExistence type="predicted"/>
<organism evidence="2 3">
    <name type="scientific">Methylotenera mobilis</name>
    <dbReference type="NCBI Taxonomy" id="359408"/>
    <lineage>
        <taxon>Bacteria</taxon>
        <taxon>Pseudomonadati</taxon>
        <taxon>Pseudomonadota</taxon>
        <taxon>Betaproteobacteria</taxon>
        <taxon>Nitrosomonadales</taxon>
        <taxon>Methylophilaceae</taxon>
        <taxon>Methylotenera</taxon>
    </lineage>
</organism>
<dbReference type="AlphaFoldDB" id="A0A351RBR2"/>
<keyword evidence="1" id="KW-1133">Transmembrane helix</keyword>
<reference evidence="2 3" key="1">
    <citation type="journal article" date="2018" name="Nat. Biotechnol.">
        <title>A standardized bacterial taxonomy based on genome phylogeny substantially revises the tree of life.</title>
        <authorList>
            <person name="Parks D.H."/>
            <person name="Chuvochina M."/>
            <person name="Waite D.W."/>
            <person name="Rinke C."/>
            <person name="Skarshewski A."/>
            <person name="Chaumeil P.A."/>
            <person name="Hugenholtz P."/>
        </authorList>
    </citation>
    <scope>NUCLEOTIDE SEQUENCE [LARGE SCALE GENOMIC DNA]</scope>
    <source>
        <strain evidence="2">UBA9958</strain>
    </source>
</reference>
<keyword evidence="1" id="KW-0472">Membrane</keyword>
<keyword evidence="1" id="KW-0812">Transmembrane</keyword>
<accession>A0A351RBR2</accession>